<comment type="caution">
    <text evidence="2">The sequence shown here is derived from an EMBL/GenBank/DDBJ whole genome shotgun (WGS) entry which is preliminary data.</text>
</comment>
<keyword evidence="1" id="KW-1133">Transmembrane helix</keyword>
<keyword evidence="3" id="KW-1185">Reference proteome</keyword>
<reference evidence="2 3" key="1">
    <citation type="submission" date="2019-10" db="EMBL/GenBank/DDBJ databases">
        <title>New genus of Silvanigrellaceae.</title>
        <authorList>
            <person name="Pitt A."/>
            <person name="Hahn M.W."/>
        </authorList>
    </citation>
    <scope>NUCLEOTIDE SEQUENCE [LARGE SCALE GENOMIC DNA]</scope>
    <source>
        <strain evidence="2 3">33A1-SZDP</strain>
    </source>
</reference>
<evidence type="ECO:0000313" key="3">
    <source>
        <dbReference type="Proteomes" id="UP000442694"/>
    </source>
</evidence>
<evidence type="ECO:0000313" key="2">
    <source>
        <dbReference type="EMBL" id="KAB8033733.1"/>
    </source>
</evidence>
<sequence length="367" mass="42119">MRILKKIIFRMNNLFLVVGIFLGFFGHLYFDAYIDKMNDKKNYIIEHYLGKPIFEVDGKTWTTTSLPLNSQIDFDNLESNIYSARKSLYEQAALKVALANDLGKQNSYDEVRNISDLIKIVHPEEAEVKKYYDETLQKYGDVVFAGQSFEVLKNQLSLQMLNKKISDISTAKLIEYVNKKRIKVLIENPVQEVISSDISKFPTRGNLKSNITLIHVFDYEDPKSTESNVRIESLAKKFSNQIKFVNIPIAKSVSGMGAAFAKGAFCAQEIGNKEYFEYHNRIILMSIEKLKANYNSSVVQIAQSLNLVTPKFLNCLKSDKTNEFVLDSRNNFISSPQFHGTSSIYINRKLIHTSLNELEYALKKQMY</sequence>
<dbReference type="AlphaFoldDB" id="A0A833JHW2"/>
<dbReference type="Proteomes" id="UP000442694">
    <property type="component" value="Unassembled WGS sequence"/>
</dbReference>
<dbReference type="EMBL" id="WFLN01000004">
    <property type="protein sequence ID" value="KAB8033733.1"/>
    <property type="molecule type" value="Genomic_DNA"/>
</dbReference>
<organism evidence="2 3">
    <name type="scientific">Fluviispira multicolorata</name>
    <dbReference type="NCBI Taxonomy" id="2654512"/>
    <lineage>
        <taxon>Bacteria</taxon>
        <taxon>Pseudomonadati</taxon>
        <taxon>Bdellovibrionota</taxon>
        <taxon>Oligoflexia</taxon>
        <taxon>Silvanigrellales</taxon>
        <taxon>Silvanigrellaceae</taxon>
        <taxon>Fluviispira</taxon>
    </lineage>
</organism>
<accession>A0A833JHW2</accession>
<dbReference type="RefSeq" id="WP_152211819.1">
    <property type="nucleotide sequence ID" value="NZ_WFLN01000004.1"/>
</dbReference>
<keyword evidence="1" id="KW-0812">Transmembrane</keyword>
<protein>
    <submittedName>
        <fullName evidence="2">Uncharacterized protein</fullName>
    </submittedName>
</protein>
<dbReference type="Gene3D" id="3.40.30.10">
    <property type="entry name" value="Glutaredoxin"/>
    <property type="match status" value="1"/>
</dbReference>
<gene>
    <name evidence="2" type="ORF">GCL57_03225</name>
</gene>
<proteinExistence type="predicted"/>
<feature type="transmembrane region" description="Helical" evidence="1">
    <location>
        <begin position="12"/>
        <end position="30"/>
    </location>
</feature>
<keyword evidence="1" id="KW-0472">Membrane</keyword>
<evidence type="ECO:0000256" key="1">
    <source>
        <dbReference type="SAM" id="Phobius"/>
    </source>
</evidence>
<name>A0A833JHW2_9BACT</name>
<dbReference type="InterPro" id="IPR036249">
    <property type="entry name" value="Thioredoxin-like_sf"/>
</dbReference>
<dbReference type="SUPFAM" id="SSF52833">
    <property type="entry name" value="Thioredoxin-like"/>
    <property type="match status" value="1"/>
</dbReference>